<gene>
    <name evidence="2 4" type="ORF">P152DRAFT_39902</name>
</gene>
<reference evidence="2 4" key="1">
    <citation type="submission" date="2020-01" db="EMBL/GenBank/DDBJ databases">
        <authorList>
            <consortium name="DOE Joint Genome Institute"/>
            <person name="Haridas S."/>
            <person name="Albert R."/>
            <person name="Binder M."/>
            <person name="Bloem J."/>
            <person name="Labutti K."/>
            <person name="Salamov A."/>
            <person name="Andreopoulos B."/>
            <person name="Baker S.E."/>
            <person name="Barry K."/>
            <person name="Bills G."/>
            <person name="Bluhm B.H."/>
            <person name="Cannon C."/>
            <person name="Castanera R."/>
            <person name="Culley D.E."/>
            <person name="Daum C."/>
            <person name="Ezra D."/>
            <person name="Gonzalez J.B."/>
            <person name="Henrissat B."/>
            <person name="Kuo A."/>
            <person name="Liang C."/>
            <person name="Lipzen A."/>
            <person name="Lutzoni F."/>
            <person name="Magnuson J."/>
            <person name="Mondo S."/>
            <person name="Nolan M."/>
            <person name="Ohm R."/>
            <person name="Pangilinan J."/>
            <person name="Park H.-J."/>
            <person name="Ramirez L."/>
            <person name="Alfaro M."/>
            <person name="Sun H."/>
            <person name="Tritt A."/>
            <person name="Yoshinaga Y."/>
            <person name="Zwiers L.-H."/>
            <person name="Turgeon B.G."/>
            <person name="Goodwin S.B."/>
            <person name="Spatafora J.W."/>
            <person name="Crous P.W."/>
            <person name="Grigoriev I.V."/>
        </authorList>
    </citation>
    <scope>NUCLEOTIDE SEQUENCE</scope>
    <source>
        <strain evidence="2 4">CBS 781.70</strain>
    </source>
</reference>
<dbReference type="RefSeq" id="XP_033533597.1">
    <property type="nucleotide sequence ID" value="XM_033676498.1"/>
</dbReference>
<evidence type="ECO:0000256" key="1">
    <source>
        <dbReference type="SAM" id="MobiDB-lite"/>
    </source>
</evidence>
<sequence length="455" mass="50743">MCIVHVTRKVYDSGDIVEDERLYYPCNNSQGRRACPNAQKIFRGTIQVHNAPQGPTLSQPIPAGPGGHGYSRHTPGLSIPGEISTPATSNSPLTPSPLSASPSEFNVRIAEPSWRESRGSSTSKLGRSSSSRSRSEARKYYEPVFYIGGKDRKKKTEHRRSGSLASSVSDASSVHIIDTPRSRPVSANMEGPIPPPPPMHHSPLNAMFGGIPPPPPAPMTPLTGHHVSPLGEPFGEPPTTLPRRRPSQRVQLHNPPPSPRPANLTYREPTTQHRRTSSNVSVSSTTPSLYPTASVSGSSSPSILTRADRVDPVESDYRAQARADHARNERLERRDRERDRTDVPARRRRLSTISNAATLQTRPQTPPGQRLEGNEEREKREAAEDQHSMREYNRMQAREQMREEARRRRELEDEARDGYRRAVESGEETLELPETPTRVRGDGKKKRGSFTEKWF</sequence>
<feature type="compositionally biased region" description="Basic and acidic residues" evidence="1">
    <location>
        <begin position="306"/>
        <end position="345"/>
    </location>
</feature>
<feature type="compositionally biased region" description="Polar residues" evidence="1">
    <location>
        <begin position="50"/>
        <end position="59"/>
    </location>
</feature>
<feature type="compositionally biased region" description="Low complexity" evidence="1">
    <location>
        <begin position="162"/>
        <end position="173"/>
    </location>
</feature>
<feature type="region of interest" description="Disordered" evidence="1">
    <location>
        <begin position="151"/>
        <end position="173"/>
    </location>
</feature>
<name>A0A6G1G215_9PEZI</name>
<evidence type="ECO:0000313" key="2">
    <source>
        <dbReference type="EMBL" id="KAF1811966.1"/>
    </source>
</evidence>
<feature type="compositionally biased region" description="Low complexity" evidence="1">
    <location>
        <begin position="119"/>
        <end position="132"/>
    </location>
</feature>
<feature type="compositionally biased region" description="Polar residues" evidence="1">
    <location>
        <begin position="351"/>
        <end position="363"/>
    </location>
</feature>
<dbReference type="Proteomes" id="UP000504638">
    <property type="component" value="Unplaced"/>
</dbReference>
<feature type="compositionally biased region" description="Basic and acidic residues" evidence="1">
    <location>
        <begin position="372"/>
        <end position="424"/>
    </location>
</feature>
<organism evidence="2">
    <name type="scientific">Eremomyces bilateralis CBS 781.70</name>
    <dbReference type="NCBI Taxonomy" id="1392243"/>
    <lineage>
        <taxon>Eukaryota</taxon>
        <taxon>Fungi</taxon>
        <taxon>Dikarya</taxon>
        <taxon>Ascomycota</taxon>
        <taxon>Pezizomycotina</taxon>
        <taxon>Dothideomycetes</taxon>
        <taxon>Dothideomycetes incertae sedis</taxon>
        <taxon>Eremomycetales</taxon>
        <taxon>Eremomycetaceae</taxon>
        <taxon>Eremomyces</taxon>
    </lineage>
</organism>
<dbReference type="AlphaFoldDB" id="A0A6G1G215"/>
<dbReference type="GeneID" id="54417068"/>
<reference evidence="4" key="3">
    <citation type="submission" date="2025-04" db="UniProtKB">
        <authorList>
            <consortium name="RefSeq"/>
        </authorList>
    </citation>
    <scope>IDENTIFICATION</scope>
    <source>
        <strain evidence="4">CBS 781.70</strain>
    </source>
</reference>
<feature type="compositionally biased region" description="Low complexity" evidence="1">
    <location>
        <begin position="277"/>
        <end position="302"/>
    </location>
</feature>
<evidence type="ECO:0000313" key="4">
    <source>
        <dbReference type="RefSeq" id="XP_033533597.1"/>
    </source>
</evidence>
<reference evidence="4" key="2">
    <citation type="submission" date="2020-04" db="EMBL/GenBank/DDBJ databases">
        <authorList>
            <consortium name="NCBI Genome Project"/>
        </authorList>
    </citation>
    <scope>NUCLEOTIDE SEQUENCE</scope>
    <source>
        <strain evidence="4">CBS 781.70</strain>
    </source>
</reference>
<evidence type="ECO:0000313" key="3">
    <source>
        <dbReference type="Proteomes" id="UP000504638"/>
    </source>
</evidence>
<accession>A0A6G1G215</accession>
<feature type="compositionally biased region" description="Low complexity" evidence="1">
    <location>
        <begin position="84"/>
        <end position="103"/>
    </location>
</feature>
<keyword evidence="3" id="KW-1185">Reference proteome</keyword>
<feature type="region of interest" description="Disordered" evidence="1">
    <location>
        <begin position="212"/>
        <end position="455"/>
    </location>
</feature>
<protein>
    <submittedName>
        <fullName evidence="2 4">Uncharacterized protein</fullName>
    </submittedName>
</protein>
<feature type="region of interest" description="Disordered" evidence="1">
    <location>
        <begin position="50"/>
        <end position="137"/>
    </location>
</feature>
<dbReference type="EMBL" id="ML975159">
    <property type="protein sequence ID" value="KAF1811966.1"/>
    <property type="molecule type" value="Genomic_DNA"/>
</dbReference>
<proteinExistence type="predicted"/>